<keyword evidence="4" id="KW-0611">Plant defense</keyword>
<evidence type="ECO:0000259" key="8">
    <source>
        <dbReference type="Pfam" id="PF01397"/>
    </source>
</evidence>
<dbReference type="InterPro" id="IPR044814">
    <property type="entry name" value="Terpene_cyclase_plant_C1"/>
</dbReference>
<dbReference type="InParanoid" id="C5YFN8"/>
<reference evidence="11" key="2">
    <citation type="journal article" date="2018" name="Plant J.">
        <title>The Sorghum bicolor reference genome: improved assembly, gene annotations, a transcriptome atlas, and signatures of genome organization.</title>
        <authorList>
            <person name="McCormick R.F."/>
            <person name="Truong S.K."/>
            <person name="Sreedasyam A."/>
            <person name="Jenkins J."/>
            <person name="Shu S."/>
            <person name="Sims D."/>
            <person name="Kennedy M."/>
            <person name="Amirebrahimi M."/>
            <person name="Weers B.D."/>
            <person name="McKinley B."/>
            <person name="Mattison A."/>
            <person name="Morishige D.T."/>
            <person name="Grimwood J."/>
            <person name="Schmutz J."/>
            <person name="Mullet J.E."/>
        </authorList>
    </citation>
    <scope>NUCLEOTIDE SEQUENCE [LARGE SCALE GENOMIC DNA]</scope>
    <source>
        <strain evidence="11">cv. BTx623</strain>
    </source>
</reference>
<evidence type="ECO:0000256" key="5">
    <source>
        <dbReference type="ARBA" id="ARBA00022842"/>
    </source>
</evidence>
<proteinExistence type="inferred from homology"/>
<dbReference type="GO" id="GO:0000287">
    <property type="term" value="F:magnesium ion binding"/>
    <property type="evidence" value="ECO:0000318"/>
    <property type="project" value="GO_Central"/>
</dbReference>
<keyword evidence="5" id="KW-0460">Magnesium</keyword>
<dbReference type="SUPFAM" id="SSF48239">
    <property type="entry name" value="Terpenoid cyclases/Protein prenyltransferases"/>
    <property type="match status" value="1"/>
</dbReference>
<feature type="compositionally biased region" description="Low complexity" evidence="7">
    <location>
        <begin position="46"/>
        <end position="60"/>
    </location>
</feature>
<dbReference type="OrthoDB" id="2343925at2759"/>
<name>C5YFN8_SORBI</name>
<dbReference type="PANTHER" id="PTHR31739">
    <property type="entry name" value="ENT-COPALYL DIPHOSPHATE SYNTHASE, CHLOROPLASTIC"/>
    <property type="match status" value="1"/>
</dbReference>
<dbReference type="InterPro" id="IPR050148">
    <property type="entry name" value="Terpene_synthase-like"/>
</dbReference>
<dbReference type="GO" id="GO:0006952">
    <property type="term" value="P:defense response"/>
    <property type="evidence" value="ECO:0007669"/>
    <property type="project" value="UniProtKB-KW"/>
</dbReference>
<comment type="cofactor">
    <cofactor evidence="1">
        <name>Mg(2+)</name>
        <dbReference type="ChEBI" id="CHEBI:18420"/>
    </cofactor>
</comment>
<dbReference type="Pfam" id="PF01397">
    <property type="entry name" value="Terpene_synth"/>
    <property type="match status" value="1"/>
</dbReference>
<dbReference type="InterPro" id="IPR001906">
    <property type="entry name" value="Terpene_synth_N"/>
</dbReference>
<dbReference type="InterPro" id="IPR008930">
    <property type="entry name" value="Terpenoid_cyclase/PrenylTrfase"/>
</dbReference>
<evidence type="ECO:0000256" key="2">
    <source>
        <dbReference type="ARBA" id="ARBA00006333"/>
    </source>
</evidence>
<evidence type="ECO:0000313" key="11">
    <source>
        <dbReference type="Proteomes" id="UP000000768"/>
    </source>
</evidence>
<dbReference type="Pfam" id="PF03936">
    <property type="entry name" value="Terpene_synth_C"/>
    <property type="match status" value="1"/>
</dbReference>
<accession>C5YFN8</accession>
<dbReference type="InterPro" id="IPR008949">
    <property type="entry name" value="Isoprenoid_synthase_dom_sf"/>
</dbReference>
<comment type="similarity">
    <text evidence="2">Belongs to the terpene synthase family.</text>
</comment>
<dbReference type="OMA" id="YHVAEAS"/>
<dbReference type="EMBL" id="CM000765">
    <property type="protein sequence ID" value="EES11408.1"/>
    <property type="molecule type" value="Genomic_DNA"/>
</dbReference>
<evidence type="ECO:0000256" key="6">
    <source>
        <dbReference type="ARBA" id="ARBA00023239"/>
    </source>
</evidence>
<feature type="domain" description="Terpene synthase N-terminal" evidence="8">
    <location>
        <begin position="82"/>
        <end position="227"/>
    </location>
</feature>
<evidence type="ECO:0000256" key="3">
    <source>
        <dbReference type="ARBA" id="ARBA00022723"/>
    </source>
</evidence>
<sequence>MAKPVKQLTAAASLSLMKAISSSSSRLSSGGNAQRFGSSLPCGRGRTMPTQRRSTSSSTRPAAPVNRVGPGRSKQHDKGASETTIMQQLQQVDVLENMGISRHFAGEIKRVLDRTYRCWLLRDEEIMLDAATCAMAFRILRMNGYDVSSDELYHVAEASMFHNSLGGYLNDTRTMLELHKASTVSTSEDEYILDTIGSWSSTLLREQLGSGGALRRTPLFREVEHALDCPFYTTLDRLDHRWNIENFNVTGHRMLETPYLSSRHTSRDILTLAVRDFSSSQFKYQQELKHLESWVKECKLDQLPFARQKLAYFYLSAAGTMFPPELSDARILWAKNGVLTTVVDDFFDVGGSKEELENLLLLVEMWDEHHKIEFYSEQVEIVFSSIYNSVNQLGAKASLLQDRNVTKHLVQIWLDLLKSMMTEVEWRMSKYVPTEEEYMANASLTFALGPIVLPTLYFLGPKIPKSAIKDPEYNELFRLMSTCGRLLNDVETFEREYNEGKLNSVSLLVLHGGSMSISDARRKLQKPIDTCRRDLLRLVLREEGVIPRPCKELFWKMCKVCYFFYSGTDGFSSPVEKAREVDAVINEPLKLQGSHASLRVVWEREEPSLNDVVHLIQ</sequence>
<dbReference type="GO" id="GO:0016102">
    <property type="term" value="P:diterpenoid biosynthetic process"/>
    <property type="evidence" value="ECO:0000318"/>
    <property type="project" value="GO_Central"/>
</dbReference>
<dbReference type="STRING" id="4558.C5YFN8"/>
<dbReference type="CDD" id="cd00684">
    <property type="entry name" value="Terpene_cyclase_plant_C1"/>
    <property type="match status" value="1"/>
</dbReference>
<keyword evidence="3" id="KW-0479">Metal-binding</keyword>
<evidence type="ECO:0000256" key="1">
    <source>
        <dbReference type="ARBA" id="ARBA00001946"/>
    </source>
</evidence>
<feature type="region of interest" description="Disordered" evidence="7">
    <location>
        <begin position="21"/>
        <end position="81"/>
    </location>
</feature>
<protein>
    <submittedName>
        <fullName evidence="10">Uncharacterized protein</fullName>
    </submittedName>
</protein>
<dbReference type="FunFam" id="1.50.10.130:FF:000003">
    <property type="entry name" value="Ent-cassa-12,15-diene synthase"/>
    <property type="match status" value="1"/>
</dbReference>
<dbReference type="InterPro" id="IPR005630">
    <property type="entry name" value="Terpene_synthase_metal-bd"/>
</dbReference>
<dbReference type="Gramene" id="EES11408">
    <property type="protein sequence ID" value="EES11408"/>
    <property type="gene ID" value="SORBI_3006G211400"/>
</dbReference>
<dbReference type="Proteomes" id="UP000000768">
    <property type="component" value="Chromosome 6"/>
</dbReference>
<dbReference type="HOGENOM" id="CLU_003125_2_3_1"/>
<keyword evidence="6" id="KW-0456">Lyase</keyword>
<dbReference type="Gene3D" id="1.50.10.130">
    <property type="entry name" value="Terpene synthase, N-terminal domain"/>
    <property type="match status" value="1"/>
</dbReference>
<evidence type="ECO:0000256" key="7">
    <source>
        <dbReference type="SAM" id="MobiDB-lite"/>
    </source>
</evidence>
<reference evidence="10 11" key="1">
    <citation type="journal article" date="2009" name="Nature">
        <title>The Sorghum bicolor genome and the diversification of grasses.</title>
        <authorList>
            <person name="Paterson A.H."/>
            <person name="Bowers J.E."/>
            <person name="Bruggmann R."/>
            <person name="Dubchak I."/>
            <person name="Grimwood J."/>
            <person name="Gundlach H."/>
            <person name="Haberer G."/>
            <person name="Hellsten U."/>
            <person name="Mitros T."/>
            <person name="Poliakov A."/>
            <person name="Schmutz J."/>
            <person name="Spannagl M."/>
            <person name="Tang H."/>
            <person name="Wang X."/>
            <person name="Wicker T."/>
            <person name="Bharti A.K."/>
            <person name="Chapman J."/>
            <person name="Feltus F.A."/>
            <person name="Gowik U."/>
            <person name="Grigoriev I.V."/>
            <person name="Lyons E."/>
            <person name="Maher C.A."/>
            <person name="Martis M."/>
            <person name="Narechania A."/>
            <person name="Otillar R.P."/>
            <person name="Penning B.W."/>
            <person name="Salamov A.A."/>
            <person name="Wang Y."/>
            <person name="Zhang L."/>
            <person name="Carpita N.C."/>
            <person name="Freeling M."/>
            <person name="Gingle A.R."/>
            <person name="Hash C.T."/>
            <person name="Keller B."/>
            <person name="Klein P."/>
            <person name="Kresovich S."/>
            <person name="McCann M.C."/>
            <person name="Ming R."/>
            <person name="Peterson D.G."/>
            <person name="Mehboob-ur-Rahman"/>
            <person name="Ware D."/>
            <person name="Westhoff P."/>
            <person name="Mayer K.F."/>
            <person name="Messing J."/>
            <person name="Rokhsar D.S."/>
        </authorList>
    </citation>
    <scope>NUCLEOTIDE SEQUENCE [LARGE SCALE GENOMIC DNA]</scope>
    <source>
        <strain evidence="11">cv. BTx623</strain>
    </source>
</reference>
<gene>
    <name evidence="10" type="ORF">SORBI_3006G211400</name>
</gene>
<evidence type="ECO:0000259" key="9">
    <source>
        <dbReference type="Pfam" id="PF03936"/>
    </source>
</evidence>
<dbReference type="InterPro" id="IPR036965">
    <property type="entry name" value="Terpene_synth_N_sf"/>
</dbReference>
<dbReference type="SUPFAM" id="SSF48576">
    <property type="entry name" value="Terpenoid synthases"/>
    <property type="match status" value="1"/>
</dbReference>
<dbReference type="AlphaFoldDB" id="C5YFN8"/>
<dbReference type="Gene3D" id="1.10.600.10">
    <property type="entry name" value="Farnesyl Diphosphate Synthase"/>
    <property type="match status" value="1"/>
</dbReference>
<dbReference type="KEGG" id="sbi:8072328"/>
<organism evidence="10 11">
    <name type="scientific">Sorghum bicolor</name>
    <name type="common">Sorghum</name>
    <name type="synonym">Sorghum vulgare</name>
    <dbReference type="NCBI Taxonomy" id="4558"/>
    <lineage>
        <taxon>Eukaryota</taxon>
        <taxon>Viridiplantae</taxon>
        <taxon>Streptophyta</taxon>
        <taxon>Embryophyta</taxon>
        <taxon>Tracheophyta</taxon>
        <taxon>Spermatophyta</taxon>
        <taxon>Magnoliopsida</taxon>
        <taxon>Liliopsida</taxon>
        <taxon>Poales</taxon>
        <taxon>Poaceae</taxon>
        <taxon>PACMAD clade</taxon>
        <taxon>Panicoideae</taxon>
        <taxon>Andropogonodae</taxon>
        <taxon>Andropogoneae</taxon>
        <taxon>Sorghinae</taxon>
        <taxon>Sorghum</taxon>
    </lineage>
</organism>
<feature type="domain" description="Terpene synthase metal-binding" evidence="9">
    <location>
        <begin position="296"/>
        <end position="534"/>
    </location>
</feature>
<evidence type="ECO:0000256" key="4">
    <source>
        <dbReference type="ARBA" id="ARBA00022821"/>
    </source>
</evidence>
<dbReference type="FunFam" id="1.10.600.10:FF:000005">
    <property type="entry name" value="Ent-kaur-16-ene synthase, chloroplastic"/>
    <property type="match status" value="1"/>
</dbReference>
<dbReference type="GO" id="GO:0010333">
    <property type="term" value="F:terpene synthase activity"/>
    <property type="evidence" value="ECO:0000318"/>
    <property type="project" value="GO_Central"/>
</dbReference>
<dbReference type="eggNOG" id="ENOG502QVGX">
    <property type="taxonomic scope" value="Eukaryota"/>
</dbReference>
<dbReference type="PANTHER" id="PTHR31739:SF16">
    <property type="entry name" value="ENT-KAURENE SYNTHASE-LIKE 3"/>
    <property type="match status" value="1"/>
</dbReference>
<keyword evidence="11" id="KW-1185">Reference proteome</keyword>
<evidence type="ECO:0000313" key="10">
    <source>
        <dbReference type="EMBL" id="EES11408.1"/>
    </source>
</evidence>